<keyword evidence="7" id="KW-1185">Reference proteome</keyword>
<evidence type="ECO:0000256" key="4">
    <source>
        <dbReference type="ARBA" id="ARBA00022840"/>
    </source>
</evidence>
<evidence type="ECO:0000256" key="2">
    <source>
        <dbReference type="ARBA" id="ARBA00022741"/>
    </source>
</evidence>
<dbReference type="GO" id="GO:0005829">
    <property type="term" value="C:cytosol"/>
    <property type="evidence" value="ECO:0007669"/>
    <property type="project" value="TreeGrafter"/>
</dbReference>
<reference evidence="6 7" key="1">
    <citation type="submission" date="2016-10" db="EMBL/GenBank/DDBJ databases">
        <authorList>
            <person name="de Groot N.N."/>
        </authorList>
    </citation>
    <scope>NUCLEOTIDE SEQUENCE [LARGE SCALE GENOMIC DNA]</scope>
    <source>
        <strain evidence="6 7">DSM 23126</strain>
    </source>
</reference>
<dbReference type="EMBL" id="FNNC01000003">
    <property type="protein sequence ID" value="SDW59483.1"/>
    <property type="molecule type" value="Genomic_DNA"/>
</dbReference>
<evidence type="ECO:0000259" key="5">
    <source>
        <dbReference type="PROSITE" id="PS51481"/>
    </source>
</evidence>
<keyword evidence="1" id="KW-0808">Transferase</keyword>
<dbReference type="InterPro" id="IPR004006">
    <property type="entry name" value="DhaK_dom"/>
</dbReference>
<dbReference type="STRING" id="1122204.SAMN05421781_1894"/>
<dbReference type="GO" id="GO:0005524">
    <property type="term" value="F:ATP binding"/>
    <property type="evidence" value="ECO:0007669"/>
    <property type="project" value="UniProtKB-KW"/>
</dbReference>
<sequence length="322" mass="34118">MKKLINGVDQIVSEMVEGLVAAHPDKLRAIENTNVIVRADAPVQGKVALISGGGSGHEPAHAGYVGEGLLDAAVSGEVFTSPTPDQVLEAIKAVDSGSGVLLIVKNYSGDVMNFDMAADLAEAEDITVKQVVIRDDVAISNPEDRRGVAGTTLVHMIAGAAAAEGKSLDEVETIAQGVADNVRSMGVSLSPCTVPASGKPGFTLDENEMEIGTGIHGEQGVERRELMQADAVTEELVQHVLDDMHLNDGSEVALMINGQGATPLMELYIVARKAMHLLKDRGIHVKKTFVGEYMTSLEMTGCSVTILNLDEERKRLLLSGRE</sequence>
<dbReference type="SUPFAM" id="SSF82549">
    <property type="entry name" value="DAK1/DegV-like"/>
    <property type="match status" value="1"/>
</dbReference>
<dbReference type="Gene3D" id="3.40.50.10440">
    <property type="entry name" value="Dihydroxyacetone kinase, domain 1"/>
    <property type="match status" value="1"/>
</dbReference>
<dbReference type="OrthoDB" id="9806345at2"/>
<keyword evidence="4" id="KW-0067">ATP-binding</keyword>
<accession>A0A1H2UTL3</accession>
<gene>
    <name evidence="6" type="ORF">SAMN05421781_1894</name>
</gene>
<keyword evidence="3 6" id="KW-0418">Kinase</keyword>
<dbReference type="PANTHER" id="PTHR28629">
    <property type="entry name" value="TRIOKINASE/FMN CYCLASE"/>
    <property type="match status" value="1"/>
</dbReference>
<dbReference type="InterPro" id="IPR050861">
    <property type="entry name" value="Dihydroxyacetone_Kinase"/>
</dbReference>
<dbReference type="NCBIfam" id="TIGR02363">
    <property type="entry name" value="dhaK1"/>
    <property type="match status" value="1"/>
</dbReference>
<dbReference type="InterPro" id="IPR012736">
    <property type="entry name" value="DhaK_1"/>
</dbReference>
<dbReference type="Proteomes" id="UP000199488">
    <property type="component" value="Unassembled WGS sequence"/>
</dbReference>
<dbReference type="AlphaFoldDB" id="A0A1H2UTL3"/>
<protein>
    <submittedName>
        <fullName evidence="6">Dihydroxyacetone kinase DhaK subunit</fullName>
    </submittedName>
</protein>
<feature type="domain" description="DhaK" evidence="5">
    <location>
        <begin position="7"/>
        <end position="322"/>
    </location>
</feature>
<keyword evidence="2" id="KW-0547">Nucleotide-binding</keyword>
<evidence type="ECO:0000256" key="1">
    <source>
        <dbReference type="ARBA" id="ARBA00022679"/>
    </source>
</evidence>
<dbReference type="FunFam" id="3.40.50.10440:FF:000001">
    <property type="entry name" value="Dihydroxyacetone kinase, DhaK subunit"/>
    <property type="match status" value="1"/>
</dbReference>
<evidence type="ECO:0000256" key="3">
    <source>
        <dbReference type="ARBA" id="ARBA00022777"/>
    </source>
</evidence>
<dbReference type="GO" id="GO:0019563">
    <property type="term" value="P:glycerol catabolic process"/>
    <property type="evidence" value="ECO:0007669"/>
    <property type="project" value="TreeGrafter"/>
</dbReference>
<name>A0A1H2UTL3_9BACI</name>
<dbReference type="PANTHER" id="PTHR28629:SF4">
    <property type="entry name" value="TRIOKINASE_FMN CYCLASE"/>
    <property type="match status" value="1"/>
</dbReference>
<evidence type="ECO:0000313" key="7">
    <source>
        <dbReference type="Proteomes" id="UP000199488"/>
    </source>
</evidence>
<dbReference type="Gene3D" id="3.30.1180.20">
    <property type="entry name" value="Dihydroxyacetone kinase, domain 2"/>
    <property type="match status" value="1"/>
</dbReference>
<dbReference type="RefSeq" id="WP_091614186.1">
    <property type="nucleotide sequence ID" value="NZ_FNNC01000003.1"/>
</dbReference>
<dbReference type="GO" id="GO:0004371">
    <property type="term" value="F:glycerone kinase activity"/>
    <property type="evidence" value="ECO:0007669"/>
    <property type="project" value="InterPro"/>
</dbReference>
<organism evidence="6 7">
    <name type="scientific">Marinococcus luteus</name>
    <dbReference type="NCBI Taxonomy" id="1122204"/>
    <lineage>
        <taxon>Bacteria</taxon>
        <taxon>Bacillati</taxon>
        <taxon>Bacillota</taxon>
        <taxon>Bacilli</taxon>
        <taxon>Bacillales</taxon>
        <taxon>Bacillaceae</taxon>
        <taxon>Marinococcus</taxon>
    </lineage>
</organism>
<dbReference type="FunFam" id="3.30.1180.20:FF:000001">
    <property type="entry name" value="Dihydroxyacetone kinase 1"/>
    <property type="match status" value="1"/>
</dbReference>
<dbReference type="Pfam" id="PF02733">
    <property type="entry name" value="Dak1"/>
    <property type="match status" value="1"/>
</dbReference>
<proteinExistence type="predicted"/>
<dbReference type="PROSITE" id="PS51481">
    <property type="entry name" value="DHAK"/>
    <property type="match status" value="1"/>
</dbReference>
<evidence type="ECO:0000313" key="6">
    <source>
        <dbReference type="EMBL" id="SDW59483.1"/>
    </source>
</evidence>